<comment type="caution">
    <text evidence="12">The sequence shown here is derived from an EMBL/GenBank/DDBJ whole genome shotgun (WGS) entry which is preliminary data.</text>
</comment>
<evidence type="ECO:0000256" key="1">
    <source>
        <dbReference type="ARBA" id="ARBA00004711"/>
    </source>
</evidence>
<evidence type="ECO:0000259" key="11">
    <source>
        <dbReference type="PROSITE" id="PS51163"/>
    </source>
</evidence>
<dbReference type="PROSITE" id="PS51160">
    <property type="entry name" value="ACYLPHOSPHATASE_3"/>
    <property type="match status" value="1"/>
</dbReference>
<dbReference type="Pfam" id="PF22521">
    <property type="entry name" value="HypF_C_2"/>
    <property type="match status" value="1"/>
</dbReference>
<dbReference type="GO" id="GO:0016874">
    <property type="term" value="F:ligase activity"/>
    <property type="evidence" value="ECO:0007669"/>
    <property type="project" value="UniProtKB-UniRule"/>
</dbReference>
<dbReference type="SUPFAM" id="SSF53067">
    <property type="entry name" value="Actin-like ATPase domain"/>
    <property type="match status" value="1"/>
</dbReference>
<comment type="pathway">
    <text evidence="1">Protein modification; [NiFe] hydrogenase maturation.</text>
</comment>
<dbReference type="GO" id="GO:0016743">
    <property type="term" value="F:carboxyl- or carbamoyltransferase activity"/>
    <property type="evidence" value="ECO:0007669"/>
    <property type="project" value="UniProtKB-UniRule"/>
</dbReference>
<dbReference type="Gene3D" id="3.30.420.40">
    <property type="match status" value="1"/>
</dbReference>
<gene>
    <name evidence="12" type="primary">hypF</name>
    <name evidence="12" type="ORF">HXW94_12840</name>
</gene>
<accession>A0A850T8N9</accession>
<protein>
    <recommendedName>
        <fullName evidence="8">Carbamoyltransferase</fullName>
        <ecNumber evidence="8">6.2.-.-</ecNumber>
    </recommendedName>
</protein>
<dbReference type="Gene3D" id="3.30.110.120">
    <property type="match status" value="1"/>
</dbReference>
<feature type="active site" evidence="9">
    <location>
        <position position="41"/>
    </location>
</feature>
<dbReference type="GO" id="GO:0003998">
    <property type="term" value="F:acylphosphatase activity"/>
    <property type="evidence" value="ECO:0007669"/>
    <property type="project" value="UniProtKB-EC"/>
</dbReference>
<dbReference type="Gene3D" id="3.30.420.360">
    <property type="match status" value="1"/>
</dbReference>
<dbReference type="InterPro" id="IPR051060">
    <property type="entry name" value="Carbamoyltrans_HypF-like"/>
</dbReference>
<dbReference type="RefSeq" id="WP_178367313.1">
    <property type="nucleotide sequence ID" value="NZ_JACADJ010000048.1"/>
</dbReference>
<dbReference type="Pfam" id="PF01300">
    <property type="entry name" value="Sua5_yciO_yrdC"/>
    <property type="match status" value="1"/>
</dbReference>
<evidence type="ECO:0000256" key="4">
    <source>
        <dbReference type="ARBA" id="ARBA00022723"/>
    </source>
</evidence>
<comment type="catalytic activity">
    <reaction evidence="7">
        <text>C-terminal L-cysteinyl-[HypE protein] + carbamoyl phosphate + ATP + H2O = C-terminal S-carboxamide-L-cysteinyl-[HypE protein] + AMP + phosphate + diphosphate + H(+)</text>
        <dbReference type="Rhea" id="RHEA:55636"/>
        <dbReference type="Rhea" id="RHEA-COMP:14247"/>
        <dbReference type="Rhea" id="RHEA-COMP:14392"/>
        <dbReference type="ChEBI" id="CHEBI:15377"/>
        <dbReference type="ChEBI" id="CHEBI:15378"/>
        <dbReference type="ChEBI" id="CHEBI:30616"/>
        <dbReference type="ChEBI" id="CHEBI:33019"/>
        <dbReference type="ChEBI" id="CHEBI:43474"/>
        <dbReference type="ChEBI" id="CHEBI:58228"/>
        <dbReference type="ChEBI" id="CHEBI:76913"/>
        <dbReference type="ChEBI" id="CHEBI:139126"/>
        <dbReference type="ChEBI" id="CHEBI:456215"/>
    </reaction>
</comment>
<keyword evidence="9" id="KW-0378">Hydrolase</keyword>
<keyword evidence="12" id="KW-0808">Transferase</keyword>
<organism evidence="12 13">
    <name type="scientific">Desulfobacter latus</name>
    <dbReference type="NCBI Taxonomy" id="2292"/>
    <lineage>
        <taxon>Bacteria</taxon>
        <taxon>Pseudomonadati</taxon>
        <taxon>Thermodesulfobacteriota</taxon>
        <taxon>Desulfobacteria</taxon>
        <taxon>Desulfobacterales</taxon>
        <taxon>Desulfobacteraceae</taxon>
        <taxon>Desulfobacter</taxon>
    </lineage>
</organism>
<dbReference type="InterPro" id="IPR043129">
    <property type="entry name" value="ATPase_NBD"/>
</dbReference>
<dbReference type="SUPFAM" id="SSF55821">
    <property type="entry name" value="YrdC/RibB"/>
    <property type="match status" value="1"/>
</dbReference>
<dbReference type="InterPro" id="IPR001792">
    <property type="entry name" value="Acylphosphatase-like_dom"/>
</dbReference>
<dbReference type="Pfam" id="PF07503">
    <property type="entry name" value="zf-HYPF"/>
    <property type="match status" value="2"/>
</dbReference>
<dbReference type="InterPro" id="IPR017968">
    <property type="entry name" value="Acylphosphatase_CS"/>
</dbReference>
<evidence type="ECO:0000256" key="3">
    <source>
        <dbReference type="ARBA" id="ARBA00022598"/>
    </source>
</evidence>
<dbReference type="EMBL" id="JACADJ010000048">
    <property type="protein sequence ID" value="NWH05862.1"/>
    <property type="molecule type" value="Genomic_DNA"/>
</dbReference>
<dbReference type="Gene3D" id="3.90.870.50">
    <property type="match status" value="1"/>
</dbReference>
<dbReference type="Proteomes" id="UP000553343">
    <property type="component" value="Unassembled WGS sequence"/>
</dbReference>
<keyword evidence="5" id="KW-0863">Zinc-finger</keyword>
<keyword evidence="3" id="KW-0436">Ligase</keyword>
<dbReference type="GO" id="GO:0008270">
    <property type="term" value="F:zinc ion binding"/>
    <property type="evidence" value="ECO:0007669"/>
    <property type="project" value="UniProtKB-KW"/>
</dbReference>
<feature type="domain" description="YrdC-like" evidence="11">
    <location>
        <begin position="207"/>
        <end position="397"/>
    </location>
</feature>
<evidence type="ECO:0000256" key="9">
    <source>
        <dbReference type="PROSITE-ProRule" id="PRU00520"/>
    </source>
</evidence>
<dbReference type="SUPFAM" id="SSF54975">
    <property type="entry name" value="Acylphosphatase/BLUF domain-like"/>
    <property type="match status" value="1"/>
</dbReference>
<dbReference type="PIRSF" id="PIRSF006256">
    <property type="entry name" value="CMPcnvr_hdrg_mat"/>
    <property type="match status" value="1"/>
</dbReference>
<dbReference type="GO" id="GO:0003725">
    <property type="term" value="F:double-stranded RNA binding"/>
    <property type="evidence" value="ECO:0007669"/>
    <property type="project" value="InterPro"/>
</dbReference>
<dbReference type="InterPro" id="IPR055128">
    <property type="entry name" value="HypF_C_2"/>
</dbReference>
<name>A0A850T8N9_9BACT</name>
<dbReference type="InterPro" id="IPR017945">
    <property type="entry name" value="DHBP_synth_RibB-like_a/b_dom"/>
</dbReference>
<keyword evidence="13" id="KW-1185">Reference proteome</keyword>
<evidence type="ECO:0000256" key="5">
    <source>
        <dbReference type="ARBA" id="ARBA00022771"/>
    </source>
</evidence>
<evidence type="ECO:0000313" key="13">
    <source>
        <dbReference type="Proteomes" id="UP000553343"/>
    </source>
</evidence>
<dbReference type="PANTHER" id="PTHR42959">
    <property type="entry name" value="CARBAMOYLTRANSFERASE"/>
    <property type="match status" value="1"/>
</dbReference>
<dbReference type="InterPro" id="IPR004421">
    <property type="entry name" value="Carbamoyltransferase_HypF"/>
</dbReference>
<feature type="active site" evidence="9">
    <location>
        <position position="23"/>
    </location>
</feature>
<sequence>MGASGIAAKKIEISGVVQGVGFRPFLFGLACAHHLCGHVSNTASGVALFIQGKPKHLDAFLLDLPEKKPLLSQISRMVSTDTQPLDLTAFSIIKSRNARTKSALISPDVGVCPDCLKEMQNPADRRFEYPFINCTNCGPRYTIIQDIPYDRPNTSMTSFAMCPECRKEYEDPLNRRFHAQPNACPVCGPRIFLTDNKAKQVDENDPAQAMALAAQFLRQGKIVAVKGLGGFHLAVDAANATAVDLLRQRKKRPHKPFALMAARDSSLFDHVCMDGDEKALLGSYHRPIVLLKKKAFPLSASTLLAPNIAPDNPCLGIMLPYTPLHYLLLDKGPDILVMTSGNRSGDPLSIDNADALDAFAHIADYFLLHNRDIYFRVDDSITRIQQGKLRFLRRSRGYAPLPVDITPPTDDKPANILGCGAGMKSTICLTRDRYAFLSPHIGDLESIQVHKFYKDTIEHMQKILDIRPLCVAHDLHPGYFSTQFAKRLGDQGIPLIGVQHHHAHALSCMAENHLDGTVLALTLDGTGLGTDGHIWGGEVLTCTYDGFERRAQLDYLPMPGGDAAVRAPWRMAVALLYKVYGPGIMDLDIPFVRSLDKHKLAFLIQMMARQVNCPLTSSTGRLFDAVSALLMICREISYDSQAAIALAAAADVEEATNTAYLFDMKTGADGCRIMDIGPWVRQMVTDIKRGVPRSRIAARFHLTLSRMMVDAAATVGQETGLNRIVLSGGVFNNDMIFSQITRMLGAKSFKVYTHSSVPCGDGGIALGQAMAAAALQRQKP</sequence>
<keyword evidence="4" id="KW-0479">Metal-binding</keyword>
<keyword evidence="6" id="KW-0862">Zinc</keyword>
<feature type="domain" description="Acylphosphatase-like" evidence="10">
    <location>
        <begin position="8"/>
        <end position="94"/>
    </location>
</feature>
<evidence type="ECO:0000256" key="2">
    <source>
        <dbReference type="ARBA" id="ARBA00008097"/>
    </source>
</evidence>
<comment type="catalytic activity">
    <reaction evidence="9">
        <text>an acyl phosphate + H2O = a carboxylate + phosphate + H(+)</text>
        <dbReference type="Rhea" id="RHEA:14965"/>
        <dbReference type="ChEBI" id="CHEBI:15377"/>
        <dbReference type="ChEBI" id="CHEBI:15378"/>
        <dbReference type="ChEBI" id="CHEBI:29067"/>
        <dbReference type="ChEBI" id="CHEBI:43474"/>
        <dbReference type="ChEBI" id="CHEBI:59918"/>
        <dbReference type="EC" id="3.6.1.7"/>
    </reaction>
</comment>
<dbReference type="Pfam" id="PF17788">
    <property type="entry name" value="HypF_C"/>
    <property type="match status" value="1"/>
</dbReference>
<evidence type="ECO:0000256" key="6">
    <source>
        <dbReference type="ARBA" id="ARBA00022833"/>
    </source>
</evidence>
<evidence type="ECO:0000259" key="10">
    <source>
        <dbReference type="PROSITE" id="PS51160"/>
    </source>
</evidence>
<comment type="similarity">
    <text evidence="2 8">Belongs to the carbamoyltransferase HypF family.</text>
</comment>
<dbReference type="InterPro" id="IPR006070">
    <property type="entry name" value="Sua5-like_dom"/>
</dbReference>
<dbReference type="GO" id="GO:0051604">
    <property type="term" value="P:protein maturation"/>
    <property type="evidence" value="ECO:0007669"/>
    <property type="project" value="TreeGrafter"/>
</dbReference>
<dbReference type="PROSITE" id="PS51163">
    <property type="entry name" value="YRDC"/>
    <property type="match status" value="1"/>
</dbReference>
<dbReference type="EC" id="6.2.-.-" evidence="8"/>
<dbReference type="InterPro" id="IPR036046">
    <property type="entry name" value="Acylphosphatase-like_dom_sf"/>
</dbReference>
<dbReference type="InterPro" id="IPR011125">
    <property type="entry name" value="Znf_HypF"/>
</dbReference>
<dbReference type="InterPro" id="IPR041440">
    <property type="entry name" value="HypF_C"/>
</dbReference>
<evidence type="ECO:0000313" key="12">
    <source>
        <dbReference type="EMBL" id="NWH05862.1"/>
    </source>
</evidence>
<dbReference type="FunFam" id="3.30.420.40:FF:000124">
    <property type="entry name" value="Carbamoyltransferase HypF"/>
    <property type="match status" value="1"/>
</dbReference>
<evidence type="ECO:0000256" key="7">
    <source>
        <dbReference type="ARBA" id="ARBA00048220"/>
    </source>
</evidence>
<dbReference type="UniPathway" id="UPA00335"/>
<dbReference type="PANTHER" id="PTHR42959:SF1">
    <property type="entry name" value="CARBAMOYLTRANSFERASE HYPF"/>
    <property type="match status" value="1"/>
</dbReference>
<evidence type="ECO:0000256" key="8">
    <source>
        <dbReference type="PIRNR" id="PIRNR006256"/>
    </source>
</evidence>
<dbReference type="PROSITE" id="PS00150">
    <property type="entry name" value="ACYLPHOSPHATASE_1"/>
    <property type="match status" value="1"/>
</dbReference>
<proteinExistence type="inferred from homology"/>
<dbReference type="Pfam" id="PF00708">
    <property type="entry name" value="Acylphosphatase"/>
    <property type="match status" value="1"/>
</dbReference>
<reference evidence="12 13" key="1">
    <citation type="submission" date="2020-06" db="EMBL/GenBank/DDBJ databases">
        <title>High-quality draft genome of sulfate reducer Desulfobacter latus type strain AcrS2 isolated from marine sediment.</title>
        <authorList>
            <person name="Hoppe M."/>
            <person name="Larsen C.K."/>
            <person name="Marshall I.P.G."/>
            <person name="Schramm A."/>
            <person name="Marietou A.G."/>
        </authorList>
    </citation>
    <scope>NUCLEOTIDE SEQUENCE [LARGE SCALE GENOMIC DNA]</scope>
    <source>
        <strain evidence="12 13">AcRS2</strain>
    </source>
</reference>
<dbReference type="NCBIfam" id="TIGR00143">
    <property type="entry name" value="hypF"/>
    <property type="match status" value="1"/>
</dbReference>
<dbReference type="AlphaFoldDB" id="A0A850T8N9"/>